<reference evidence="1" key="1">
    <citation type="submission" date="2018-02" db="EMBL/GenBank/DDBJ databases">
        <title>Rhizophora mucronata_Transcriptome.</title>
        <authorList>
            <person name="Meera S.P."/>
            <person name="Sreeshan A."/>
            <person name="Augustine A."/>
        </authorList>
    </citation>
    <scope>NUCLEOTIDE SEQUENCE</scope>
    <source>
        <tissue evidence="1">Leaf</tissue>
    </source>
</reference>
<proteinExistence type="predicted"/>
<dbReference type="EMBL" id="GGEC01064968">
    <property type="protein sequence ID" value="MBX45452.1"/>
    <property type="molecule type" value="Transcribed_RNA"/>
</dbReference>
<dbReference type="AlphaFoldDB" id="A0A2P2NSH4"/>
<evidence type="ECO:0000313" key="1">
    <source>
        <dbReference type="EMBL" id="MBX45452.1"/>
    </source>
</evidence>
<organism evidence="1">
    <name type="scientific">Rhizophora mucronata</name>
    <name type="common">Asiatic mangrove</name>
    <dbReference type="NCBI Taxonomy" id="61149"/>
    <lineage>
        <taxon>Eukaryota</taxon>
        <taxon>Viridiplantae</taxon>
        <taxon>Streptophyta</taxon>
        <taxon>Embryophyta</taxon>
        <taxon>Tracheophyta</taxon>
        <taxon>Spermatophyta</taxon>
        <taxon>Magnoliopsida</taxon>
        <taxon>eudicotyledons</taxon>
        <taxon>Gunneridae</taxon>
        <taxon>Pentapetalae</taxon>
        <taxon>rosids</taxon>
        <taxon>fabids</taxon>
        <taxon>Malpighiales</taxon>
        <taxon>Rhizophoraceae</taxon>
        <taxon>Rhizophora</taxon>
    </lineage>
</organism>
<protein>
    <submittedName>
        <fullName evidence="1">Uncharacterized protein</fullName>
    </submittedName>
</protein>
<accession>A0A2P2NSH4</accession>
<sequence length="35" mass="3786">MGSSSIWHRSFVTNSPSKSIRATYNLSTSGAEVLN</sequence>
<name>A0A2P2NSH4_RHIMU</name>